<evidence type="ECO:0000313" key="2">
    <source>
        <dbReference type="EMBL" id="CBY08533.1"/>
    </source>
</evidence>
<organism evidence="2">
    <name type="scientific">Oikopleura dioica</name>
    <name type="common">Tunicate</name>
    <dbReference type="NCBI Taxonomy" id="34765"/>
    <lineage>
        <taxon>Eukaryota</taxon>
        <taxon>Metazoa</taxon>
        <taxon>Chordata</taxon>
        <taxon>Tunicata</taxon>
        <taxon>Appendicularia</taxon>
        <taxon>Copelata</taxon>
        <taxon>Oikopleuridae</taxon>
        <taxon>Oikopleura</taxon>
    </lineage>
</organism>
<keyword evidence="3" id="KW-1185">Reference proteome</keyword>
<evidence type="ECO:0000313" key="3">
    <source>
        <dbReference type="Proteomes" id="UP000001307"/>
    </source>
</evidence>
<accession>E4XAD3</accession>
<dbReference type="EMBL" id="FN653032">
    <property type="protein sequence ID" value="CBY08533.1"/>
    <property type="molecule type" value="Genomic_DNA"/>
</dbReference>
<keyword evidence="1" id="KW-0812">Transmembrane</keyword>
<feature type="transmembrane region" description="Helical" evidence="1">
    <location>
        <begin position="56"/>
        <end position="76"/>
    </location>
</feature>
<sequence>MPPPGYVGQNFVTNPHCIMPDLRDRGGTPDQLTPNEEEDEDDDEPIIESCCFCCNLGFGILFGALFFLIFDVVFLVKKMKNLFFTEIVDTVFEIEENKITTAMEIISTIFSAFAVLASFILLVSVCVCGSPDKKKTMGIVSRYWAFQIGLNALFQAVESLFNTMPRDDSEFFVSLPGIGVDEVVGGVAIAVTWIFTVGYIAAYFFMILILISYAAVLKRSAKKKLESLYAKRKQREYAAMLNLPNFDNSDLQSQITVSDRISDMSAYESSISPTIGEGNYQDVISLQGKENLEDIYQQRRIPVRRPSGYLPRNRSVSPDPILQAQLAMLHPMQKFQFLQQQLNARQQMMLPNRPLPKISEDQSDQISEISVKSKPNSSGHNVRFSNVNKEATIIEDSTQVAPSFGPRPANYVPEFSLQNGQMGNYSRPIRPFPGPTRNLSFSMQRPGYTGSL</sequence>
<evidence type="ECO:0000256" key="1">
    <source>
        <dbReference type="SAM" id="Phobius"/>
    </source>
</evidence>
<name>E4XAD3_OIKDI</name>
<proteinExistence type="predicted"/>
<feature type="transmembrane region" description="Helical" evidence="1">
    <location>
        <begin position="183"/>
        <end position="216"/>
    </location>
</feature>
<reference evidence="2" key="1">
    <citation type="journal article" date="2010" name="Science">
        <title>Plasticity of animal genome architecture unmasked by rapid evolution of a pelagic tunicate.</title>
        <authorList>
            <person name="Denoeud F."/>
            <person name="Henriet S."/>
            <person name="Mungpakdee S."/>
            <person name="Aury J.M."/>
            <person name="Da Silva C."/>
            <person name="Brinkmann H."/>
            <person name="Mikhaleva J."/>
            <person name="Olsen L.C."/>
            <person name="Jubin C."/>
            <person name="Canestro C."/>
            <person name="Bouquet J.M."/>
            <person name="Danks G."/>
            <person name="Poulain J."/>
            <person name="Campsteijn C."/>
            <person name="Adamski M."/>
            <person name="Cross I."/>
            <person name="Yadetie F."/>
            <person name="Muffato M."/>
            <person name="Louis A."/>
            <person name="Butcher S."/>
            <person name="Tsagkogeorga G."/>
            <person name="Konrad A."/>
            <person name="Singh S."/>
            <person name="Jensen M.F."/>
            <person name="Cong E.H."/>
            <person name="Eikeseth-Otteraa H."/>
            <person name="Noel B."/>
            <person name="Anthouard V."/>
            <person name="Porcel B.M."/>
            <person name="Kachouri-Lafond R."/>
            <person name="Nishino A."/>
            <person name="Ugolini M."/>
            <person name="Chourrout P."/>
            <person name="Nishida H."/>
            <person name="Aasland R."/>
            <person name="Huzurbazar S."/>
            <person name="Westhof E."/>
            <person name="Delsuc F."/>
            <person name="Lehrach H."/>
            <person name="Reinhardt R."/>
            <person name="Weissenbach J."/>
            <person name="Roy S.W."/>
            <person name="Artiguenave F."/>
            <person name="Postlethwait J.H."/>
            <person name="Manak J.R."/>
            <person name="Thompson E.M."/>
            <person name="Jaillon O."/>
            <person name="Du Pasquier L."/>
            <person name="Boudinot P."/>
            <person name="Liberles D.A."/>
            <person name="Volff J.N."/>
            <person name="Philippe H."/>
            <person name="Lenhard B."/>
            <person name="Roest Crollius H."/>
            <person name="Wincker P."/>
            <person name="Chourrout D."/>
        </authorList>
    </citation>
    <scope>NUCLEOTIDE SEQUENCE [LARGE SCALE GENOMIC DNA]</scope>
</reference>
<dbReference type="AlphaFoldDB" id="E4XAD3"/>
<protein>
    <submittedName>
        <fullName evidence="2">Uncharacterized protein</fullName>
    </submittedName>
</protein>
<keyword evidence="1" id="KW-1133">Transmembrane helix</keyword>
<feature type="transmembrane region" description="Helical" evidence="1">
    <location>
        <begin position="143"/>
        <end position="163"/>
    </location>
</feature>
<dbReference type="OrthoDB" id="10324905at2759"/>
<dbReference type="Proteomes" id="UP000001307">
    <property type="component" value="Unassembled WGS sequence"/>
</dbReference>
<feature type="transmembrane region" description="Helical" evidence="1">
    <location>
        <begin position="105"/>
        <end position="131"/>
    </location>
</feature>
<gene>
    <name evidence="2" type="ORF">GSOID_T00005109001</name>
</gene>
<dbReference type="InParanoid" id="E4XAD3"/>
<keyword evidence="1" id="KW-0472">Membrane</keyword>